<dbReference type="RefSeq" id="WP_386055469.1">
    <property type="nucleotide sequence ID" value="NZ_JBHTKL010000001.1"/>
</dbReference>
<dbReference type="Pfam" id="PF03845">
    <property type="entry name" value="Spore_permease"/>
    <property type="match status" value="1"/>
</dbReference>
<keyword evidence="6 8" id="KW-1133">Transmembrane helix</keyword>
<dbReference type="NCBIfam" id="TIGR00912">
    <property type="entry name" value="2A0309"/>
    <property type="match status" value="1"/>
</dbReference>
<feature type="transmembrane region" description="Helical" evidence="8">
    <location>
        <begin position="270"/>
        <end position="293"/>
    </location>
</feature>
<proteinExistence type="inferred from homology"/>
<feature type="transmembrane region" description="Helical" evidence="8">
    <location>
        <begin position="44"/>
        <end position="63"/>
    </location>
</feature>
<evidence type="ECO:0000256" key="5">
    <source>
        <dbReference type="ARBA" id="ARBA00022692"/>
    </source>
</evidence>
<gene>
    <name evidence="9" type="ORF">ACFQ2J_00245</name>
</gene>
<keyword evidence="5 8" id="KW-0812">Transmembrane</keyword>
<evidence type="ECO:0000256" key="2">
    <source>
        <dbReference type="ARBA" id="ARBA00007998"/>
    </source>
</evidence>
<protein>
    <submittedName>
        <fullName evidence="9">GerAB/ArcD/ProY family transporter</fullName>
    </submittedName>
</protein>
<feature type="transmembrane region" description="Helical" evidence="8">
    <location>
        <begin position="113"/>
        <end position="134"/>
    </location>
</feature>
<feature type="transmembrane region" description="Helical" evidence="8">
    <location>
        <begin position="305"/>
        <end position="323"/>
    </location>
</feature>
<accession>A0ABW3KUS7</accession>
<keyword evidence="10" id="KW-1185">Reference proteome</keyword>
<evidence type="ECO:0000313" key="9">
    <source>
        <dbReference type="EMBL" id="MFD1017609.1"/>
    </source>
</evidence>
<feature type="transmembrane region" description="Helical" evidence="8">
    <location>
        <begin position="191"/>
        <end position="208"/>
    </location>
</feature>
<comment type="similarity">
    <text evidence="2">Belongs to the amino acid-polyamine-organocation (APC) superfamily. Spore germination protein (SGP) (TC 2.A.3.9) family.</text>
</comment>
<keyword evidence="3" id="KW-0813">Transport</keyword>
<dbReference type="Proteomes" id="UP001596990">
    <property type="component" value="Unassembled WGS sequence"/>
</dbReference>
<comment type="subcellular location">
    <subcellularLocation>
        <location evidence="1">Membrane</location>
        <topology evidence="1">Multi-pass membrane protein</topology>
    </subcellularLocation>
</comment>
<evidence type="ECO:0000256" key="3">
    <source>
        <dbReference type="ARBA" id="ARBA00022448"/>
    </source>
</evidence>
<dbReference type="PANTHER" id="PTHR34975:SF2">
    <property type="entry name" value="SPORE GERMINATION PROTEIN A2"/>
    <property type="match status" value="1"/>
</dbReference>
<evidence type="ECO:0000313" key="10">
    <source>
        <dbReference type="Proteomes" id="UP001596990"/>
    </source>
</evidence>
<dbReference type="InterPro" id="IPR004761">
    <property type="entry name" value="Spore_GerAB"/>
</dbReference>
<dbReference type="PANTHER" id="PTHR34975">
    <property type="entry name" value="SPORE GERMINATION PROTEIN A2"/>
    <property type="match status" value="1"/>
</dbReference>
<feature type="transmembrane region" description="Helical" evidence="8">
    <location>
        <begin position="335"/>
        <end position="354"/>
    </location>
</feature>
<organism evidence="9 10">
    <name type="scientific">Thalassobacillus hwangdonensis</name>
    <dbReference type="NCBI Taxonomy" id="546108"/>
    <lineage>
        <taxon>Bacteria</taxon>
        <taxon>Bacillati</taxon>
        <taxon>Bacillota</taxon>
        <taxon>Bacilli</taxon>
        <taxon>Bacillales</taxon>
        <taxon>Bacillaceae</taxon>
        <taxon>Thalassobacillus</taxon>
    </lineage>
</organism>
<feature type="transmembrane region" description="Helical" evidence="8">
    <location>
        <begin position="220"/>
        <end position="241"/>
    </location>
</feature>
<evidence type="ECO:0000256" key="7">
    <source>
        <dbReference type="ARBA" id="ARBA00023136"/>
    </source>
</evidence>
<keyword evidence="7 8" id="KW-0472">Membrane</keyword>
<dbReference type="Gene3D" id="1.20.1740.10">
    <property type="entry name" value="Amino acid/polyamine transporter I"/>
    <property type="match status" value="1"/>
</dbReference>
<keyword evidence="4" id="KW-0309">Germination</keyword>
<feature type="transmembrane region" description="Helical" evidence="8">
    <location>
        <begin position="146"/>
        <end position="165"/>
    </location>
</feature>
<reference evidence="10" key="1">
    <citation type="journal article" date="2019" name="Int. J. Syst. Evol. Microbiol.">
        <title>The Global Catalogue of Microorganisms (GCM) 10K type strain sequencing project: providing services to taxonomists for standard genome sequencing and annotation.</title>
        <authorList>
            <consortium name="The Broad Institute Genomics Platform"/>
            <consortium name="The Broad Institute Genome Sequencing Center for Infectious Disease"/>
            <person name="Wu L."/>
            <person name="Ma J."/>
        </authorList>
    </citation>
    <scope>NUCLEOTIDE SEQUENCE [LARGE SCALE GENOMIC DNA]</scope>
    <source>
        <strain evidence="10">CCUG 56607</strain>
    </source>
</reference>
<dbReference type="EMBL" id="JBHTKL010000001">
    <property type="protein sequence ID" value="MFD1017609.1"/>
    <property type="molecule type" value="Genomic_DNA"/>
</dbReference>
<feature type="transmembrane region" description="Helical" evidence="8">
    <location>
        <begin position="14"/>
        <end position="32"/>
    </location>
</feature>
<name>A0ABW3KUS7_9BACI</name>
<comment type="caution">
    <text evidence="9">The sequence shown here is derived from an EMBL/GenBank/DDBJ whole genome shotgun (WGS) entry which is preliminary data.</text>
</comment>
<sequence>MENLQTAKISRRQFFFLILQTQLGVGILSLPYDLYGTAKQDGWISLLLSGVIILLILFLFWRLARKFPDHHFFQYMEILLGKWLSKFFILLYCFYFIAVGVLITLLFTRTINLWVLSKTPMLVVALLLALSGLYMANSSLQVIARMYVMLSFLIVVLIVPLLLVIQDLKLIYILPIGISGISPILKGMNEGIISFLGFIISLIVFPVVNGTDKQKLWTMLLAQLSVMGLYLFTILTSYTFFSSEEIGLVPNPLLYMLKTFEFQIVARLDIFFVSLWIIFVFTTFAMYVYMSGVGFSTIFKSKKNGMFNTISMVIILTLFILIGKNEYDIGRFSTYVTTSAYAFSIGVPVLILMLSNIRRRNKGRGSS</sequence>
<evidence type="ECO:0000256" key="1">
    <source>
        <dbReference type="ARBA" id="ARBA00004141"/>
    </source>
</evidence>
<evidence type="ECO:0000256" key="8">
    <source>
        <dbReference type="SAM" id="Phobius"/>
    </source>
</evidence>
<evidence type="ECO:0000256" key="6">
    <source>
        <dbReference type="ARBA" id="ARBA00022989"/>
    </source>
</evidence>
<feature type="transmembrane region" description="Helical" evidence="8">
    <location>
        <begin position="83"/>
        <end position="107"/>
    </location>
</feature>
<evidence type="ECO:0000256" key="4">
    <source>
        <dbReference type="ARBA" id="ARBA00022544"/>
    </source>
</evidence>